<dbReference type="HAMAP" id="MF_01973">
    <property type="entry name" value="lon_bact"/>
    <property type="match status" value="1"/>
</dbReference>
<dbReference type="Pfam" id="PF05362">
    <property type="entry name" value="Lon_C"/>
    <property type="match status" value="1"/>
</dbReference>
<dbReference type="InterPro" id="IPR027417">
    <property type="entry name" value="P-loop_NTPase"/>
</dbReference>
<dbReference type="InterPro" id="IPR054594">
    <property type="entry name" value="Lon_lid"/>
</dbReference>
<dbReference type="Gene3D" id="3.40.50.300">
    <property type="entry name" value="P-loop containing nucleotide triphosphate hydrolases"/>
    <property type="match status" value="1"/>
</dbReference>
<keyword evidence="8 9" id="KW-0346">Stress response</keyword>
<keyword evidence="4 9" id="KW-0547">Nucleotide-binding</keyword>
<name>A0ABV7B6W8_9GAMM</name>
<keyword evidence="6 9" id="KW-0720">Serine protease</keyword>
<evidence type="ECO:0000256" key="9">
    <source>
        <dbReference type="HAMAP-Rule" id="MF_01973"/>
    </source>
</evidence>
<evidence type="ECO:0000256" key="5">
    <source>
        <dbReference type="ARBA" id="ARBA00022801"/>
    </source>
</evidence>
<dbReference type="Pfam" id="PF02190">
    <property type="entry name" value="LON_substr_bdg"/>
    <property type="match status" value="1"/>
</dbReference>
<evidence type="ECO:0000256" key="4">
    <source>
        <dbReference type="ARBA" id="ARBA00022741"/>
    </source>
</evidence>
<dbReference type="InterPro" id="IPR003111">
    <property type="entry name" value="Lon_prtase_N"/>
</dbReference>
<dbReference type="Pfam" id="PF22667">
    <property type="entry name" value="Lon_lid"/>
    <property type="match status" value="1"/>
</dbReference>
<dbReference type="InterPro" id="IPR004815">
    <property type="entry name" value="Lon_bac/euk-typ"/>
</dbReference>
<feature type="compositionally biased region" description="Basic and acidic residues" evidence="13">
    <location>
        <begin position="1"/>
        <end position="20"/>
    </location>
</feature>
<sequence length="820" mass="91792">MSDEQDRHHDPDAPEWLHDSLDEDELFDLGDQSSDSQPSESQHAMVPARDTLPERIYLLPIHNRPFFPAQVQPLVINRERWDETIQRVAKTAHRTVGLAFVGEGALEGLAQDDFPEIGTAVKMHKLQSEEGQLQFIAQGLQRFRIQRWLSSEPPYLVEVSYPREPVDAEADEARAYAMSLINGIKELLPINPLYGEELKHYLNRFSPHEPGPLTDFAAAITSAKGRELQDVLATLPVLPRMQKVLPLLRKEIEVAQLQSEISDQVNAQMQERQREFFLREQLKVIQRELGISKDDRENDVDTFRDRLESLVVPPKVLTRIEEELDKLSVLETGSPEYGTTRNYLDWLTSMPWGVHTQDQLDLAHARQVLDRDHDGLADVKERIIEFLAEGTFKGDVGGSILLLVGPPGVGKTSIGRSIAEALGREFYRFSVGGMRDEAEIKGHRRTYIGAMPGKLAQALKEVEVENPVIMLDEIDKMGQSFQGDPASALLEVLDPEQNVDFLDHYLDVRVDLSKVLFVCTANTLDAIPGPLFDRMEQIRLSGYIAEEKLAIARNHLWPRLLKRANIPKKRINLTEAALRQLVEGYAREAGVRQLEKQLHRIVRKAAVMLLENEQQSVKVSVKNLETFLGAPTFRKEEVLTGEGVVTGLAWTSMGGATLPIEAGKVHSLTRGFKLTGKLGEVMQESANIAYSYVLGHLGEYGADTDFFDSAFVHLHVPEGATPKDGPSAGVTMTTALLSLAKHHAIDRPLAMTGELTLTGQVLPVGGIREKVIAARRSDIFELILPDANRRDFDELPGHLREGMTVHFAKRYKDVAKVVFG</sequence>
<feature type="compositionally biased region" description="Low complexity" evidence="13">
    <location>
        <begin position="31"/>
        <end position="42"/>
    </location>
</feature>
<evidence type="ECO:0000256" key="3">
    <source>
        <dbReference type="ARBA" id="ARBA00022670"/>
    </source>
</evidence>
<dbReference type="Gene3D" id="1.20.58.1480">
    <property type="match status" value="1"/>
</dbReference>
<keyword evidence="2 9" id="KW-0963">Cytoplasm</keyword>
<evidence type="ECO:0000313" key="16">
    <source>
        <dbReference type="EMBL" id="MFC2992593.1"/>
    </source>
</evidence>
<comment type="caution">
    <text evidence="16">The sequence shown here is derived from an EMBL/GenBank/DDBJ whole genome shotgun (WGS) entry which is preliminary data.</text>
</comment>
<dbReference type="InterPro" id="IPR008269">
    <property type="entry name" value="Lon_proteolytic"/>
</dbReference>
<evidence type="ECO:0000259" key="14">
    <source>
        <dbReference type="PROSITE" id="PS51786"/>
    </source>
</evidence>
<feature type="region of interest" description="Disordered" evidence="13">
    <location>
        <begin position="1"/>
        <end position="46"/>
    </location>
</feature>
<dbReference type="InterPro" id="IPR027065">
    <property type="entry name" value="Lon_Prtase"/>
</dbReference>
<dbReference type="InterPro" id="IPR003959">
    <property type="entry name" value="ATPase_AAA_core"/>
</dbReference>
<evidence type="ECO:0000313" key="17">
    <source>
        <dbReference type="Proteomes" id="UP001595386"/>
    </source>
</evidence>
<dbReference type="PANTHER" id="PTHR43718">
    <property type="entry name" value="LON PROTEASE"/>
    <property type="match status" value="1"/>
</dbReference>
<dbReference type="PROSITE" id="PS51786">
    <property type="entry name" value="LON_PROTEOLYTIC"/>
    <property type="match status" value="1"/>
</dbReference>
<dbReference type="SUPFAM" id="SSF54211">
    <property type="entry name" value="Ribosomal protein S5 domain 2-like"/>
    <property type="match status" value="1"/>
</dbReference>
<dbReference type="InterPro" id="IPR020568">
    <property type="entry name" value="Ribosomal_Su5_D2-typ_SF"/>
</dbReference>
<dbReference type="InterPro" id="IPR008268">
    <property type="entry name" value="Peptidase_S16_AS"/>
</dbReference>
<evidence type="ECO:0000256" key="8">
    <source>
        <dbReference type="ARBA" id="ARBA00023016"/>
    </source>
</evidence>
<accession>A0ABV7B6W8</accession>
<dbReference type="InterPro" id="IPR027543">
    <property type="entry name" value="Lon_bac"/>
</dbReference>
<dbReference type="CDD" id="cd19500">
    <property type="entry name" value="RecA-like_Lon"/>
    <property type="match status" value="1"/>
</dbReference>
<dbReference type="Gene3D" id="1.10.8.60">
    <property type="match status" value="1"/>
</dbReference>
<evidence type="ECO:0000259" key="15">
    <source>
        <dbReference type="PROSITE" id="PS51787"/>
    </source>
</evidence>
<dbReference type="SUPFAM" id="SSF88697">
    <property type="entry name" value="PUA domain-like"/>
    <property type="match status" value="1"/>
</dbReference>
<dbReference type="Proteomes" id="UP001595386">
    <property type="component" value="Unassembled WGS sequence"/>
</dbReference>
<dbReference type="Gene3D" id="1.20.5.5270">
    <property type="match status" value="1"/>
</dbReference>
<evidence type="ECO:0000256" key="7">
    <source>
        <dbReference type="ARBA" id="ARBA00022840"/>
    </source>
</evidence>
<dbReference type="Gene3D" id="2.30.130.40">
    <property type="entry name" value="LON domain-like"/>
    <property type="match status" value="1"/>
</dbReference>
<dbReference type="Pfam" id="PF00004">
    <property type="entry name" value="AAA"/>
    <property type="match status" value="1"/>
</dbReference>
<organism evidence="16 17">
    <name type="scientific">Halomonas tibetensis</name>
    <dbReference type="NCBI Taxonomy" id="2259590"/>
    <lineage>
        <taxon>Bacteria</taxon>
        <taxon>Pseudomonadati</taxon>
        <taxon>Pseudomonadota</taxon>
        <taxon>Gammaproteobacteria</taxon>
        <taxon>Oceanospirillales</taxon>
        <taxon>Halomonadaceae</taxon>
        <taxon>Halomonas</taxon>
    </lineage>
</organism>
<dbReference type="Gene3D" id="3.30.230.10">
    <property type="match status" value="1"/>
</dbReference>
<dbReference type="GO" id="GO:0004252">
    <property type="term" value="F:serine-type endopeptidase activity"/>
    <property type="evidence" value="ECO:0007669"/>
    <property type="project" value="UniProtKB-EC"/>
</dbReference>
<comment type="catalytic activity">
    <reaction evidence="9 10 11">
        <text>Hydrolysis of proteins in presence of ATP.</text>
        <dbReference type="EC" id="3.4.21.53"/>
    </reaction>
</comment>
<dbReference type="PANTHER" id="PTHR43718:SF2">
    <property type="entry name" value="LON PROTEASE HOMOLOG, MITOCHONDRIAL"/>
    <property type="match status" value="1"/>
</dbReference>
<reference evidence="17" key="1">
    <citation type="journal article" date="2019" name="Int. J. Syst. Evol. Microbiol.">
        <title>The Global Catalogue of Microorganisms (GCM) 10K type strain sequencing project: providing services to taxonomists for standard genome sequencing and annotation.</title>
        <authorList>
            <consortium name="The Broad Institute Genomics Platform"/>
            <consortium name="The Broad Institute Genome Sequencing Center for Infectious Disease"/>
            <person name="Wu L."/>
            <person name="Ma J."/>
        </authorList>
    </citation>
    <scope>NUCLEOTIDE SEQUENCE [LARGE SCALE GENOMIC DNA]</scope>
    <source>
        <strain evidence="17">KCTC 52660</strain>
    </source>
</reference>
<dbReference type="PROSITE" id="PS01046">
    <property type="entry name" value="LON_SER"/>
    <property type="match status" value="1"/>
</dbReference>
<comment type="function">
    <text evidence="9">ATP-dependent serine protease that mediates the selective degradation of mutant and abnormal proteins as well as certain short-lived regulatory proteins. Required for cellular homeostasis and for survival from DNA damage and developmental changes induced by stress. Degrades polypeptides processively to yield small peptide fragments that are 5 to 10 amino acids long. Binds to DNA in a double-stranded, site-specific manner.</text>
</comment>
<dbReference type="SUPFAM" id="SSF52540">
    <property type="entry name" value="P-loop containing nucleoside triphosphate hydrolases"/>
    <property type="match status" value="1"/>
</dbReference>
<dbReference type="EMBL" id="JBHRSQ010000014">
    <property type="protein sequence ID" value="MFC2992593.1"/>
    <property type="molecule type" value="Genomic_DNA"/>
</dbReference>
<dbReference type="InterPro" id="IPR014721">
    <property type="entry name" value="Ribsml_uS5_D2-typ_fold_subgr"/>
</dbReference>
<dbReference type="RefSeq" id="WP_379759159.1">
    <property type="nucleotide sequence ID" value="NZ_JBHRSQ010000014.1"/>
</dbReference>
<comment type="subunit">
    <text evidence="9 10">Homohexamer. Organized in a ring with a central cavity.</text>
</comment>
<gene>
    <name evidence="9 16" type="primary">lon</name>
    <name evidence="16" type="ORF">ACFODV_11165</name>
</gene>
<feature type="domain" description="Lon proteolytic" evidence="14">
    <location>
        <begin position="639"/>
        <end position="820"/>
    </location>
</feature>
<feature type="active site" evidence="9 11">
    <location>
        <position position="770"/>
    </location>
</feature>
<keyword evidence="7 9" id="KW-0067">ATP-binding</keyword>
<dbReference type="EC" id="3.4.21.53" evidence="9 10"/>
<evidence type="ECO:0000256" key="2">
    <source>
        <dbReference type="ARBA" id="ARBA00022490"/>
    </source>
</evidence>
<comment type="induction">
    <text evidence="9">By heat shock.</text>
</comment>
<evidence type="ECO:0000256" key="6">
    <source>
        <dbReference type="ARBA" id="ARBA00022825"/>
    </source>
</evidence>
<dbReference type="PROSITE" id="PS51787">
    <property type="entry name" value="LON_N"/>
    <property type="match status" value="1"/>
</dbReference>
<dbReference type="InterPro" id="IPR003593">
    <property type="entry name" value="AAA+_ATPase"/>
</dbReference>
<feature type="binding site" evidence="9">
    <location>
        <begin position="405"/>
        <end position="412"/>
    </location>
    <ligand>
        <name>ATP</name>
        <dbReference type="ChEBI" id="CHEBI:30616"/>
    </ligand>
</feature>
<evidence type="ECO:0000256" key="10">
    <source>
        <dbReference type="PIRNR" id="PIRNR001174"/>
    </source>
</evidence>
<comment type="similarity">
    <text evidence="9 10 11 12">Belongs to the peptidase S16 family.</text>
</comment>
<protein>
    <recommendedName>
        <fullName evidence="9 10">Lon protease</fullName>
        <ecNumber evidence="9 10">3.4.21.53</ecNumber>
    </recommendedName>
    <alternativeName>
        <fullName evidence="9">ATP-dependent protease La</fullName>
    </alternativeName>
</protein>
<evidence type="ECO:0000256" key="13">
    <source>
        <dbReference type="SAM" id="MobiDB-lite"/>
    </source>
</evidence>
<evidence type="ECO:0000256" key="1">
    <source>
        <dbReference type="ARBA" id="ARBA00004496"/>
    </source>
</evidence>
<evidence type="ECO:0000256" key="11">
    <source>
        <dbReference type="PROSITE-ProRule" id="PRU01122"/>
    </source>
</evidence>
<comment type="subcellular location">
    <subcellularLocation>
        <location evidence="1 9 10">Cytoplasm</location>
    </subcellularLocation>
</comment>
<feature type="domain" description="Lon N-terminal" evidence="15">
    <location>
        <begin position="56"/>
        <end position="252"/>
    </location>
</feature>
<keyword evidence="5 9" id="KW-0378">Hydrolase</keyword>
<evidence type="ECO:0000256" key="12">
    <source>
        <dbReference type="RuleBase" id="RU000591"/>
    </source>
</evidence>
<keyword evidence="3 9" id="KW-0645">Protease</keyword>
<feature type="active site" evidence="9 11">
    <location>
        <position position="727"/>
    </location>
</feature>
<dbReference type="InterPro" id="IPR015947">
    <property type="entry name" value="PUA-like_sf"/>
</dbReference>
<dbReference type="SMART" id="SM00464">
    <property type="entry name" value="LON"/>
    <property type="match status" value="1"/>
</dbReference>
<dbReference type="NCBIfam" id="TIGR00763">
    <property type="entry name" value="lon"/>
    <property type="match status" value="1"/>
</dbReference>
<proteinExistence type="evidence at transcript level"/>
<dbReference type="InterPro" id="IPR046336">
    <property type="entry name" value="Lon_prtase_N_sf"/>
</dbReference>
<dbReference type="PRINTS" id="PR00830">
    <property type="entry name" value="ENDOLAPTASE"/>
</dbReference>
<dbReference type="SMART" id="SM00382">
    <property type="entry name" value="AAA"/>
    <property type="match status" value="1"/>
</dbReference>
<keyword evidence="17" id="KW-1185">Reference proteome</keyword>
<dbReference type="PIRSF" id="PIRSF001174">
    <property type="entry name" value="Lon_proteas"/>
    <property type="match status" value="1"/>
</dbReference>